<dbReference type="CDD" id="cd09729">
    <property type="entry name" value="Cse1_I-E"/>
    <property type="match status" value="1"/>
</dbReference>
<dbReference type="InterPro" id="IPR013381">
    <property type="entry name" value="CRISPR-assoc_prot_Cse1"/>
</dbReference>
<evidence type="ECO:0000256" key="1">
    <source>
        <dbReference type="SAM" id="MobiDB-lite"/>
    </source>
</evidence>
<protein>
    <submittedName>
        <fullName evidence="2">CRISPR system Cascade subunit CasA</fullName>
    </submittedName>
</protein>
<proteinExistence type="predicted"/>
<dbReference type="AlphaFoldDB" id="A0A4R2PNY2"/>
<evidence type="ECO:0000313" key="2">
    <source>
        <dbReference type="EMBL" id="TCP36488.1"/>
    </source>
</evidence>
<dbReference type="OrthoDB" id="5392377at2"/>
<keyword evidence="3" id="KW-1185">Reference proteome</keyword>
<accession>A0A4R2PNY2</accession>
<dbReference type="Proteomes" id="UP000295399">
    <property type="component" value="Unassembled WGS sequence"/>
</dbReference>
<dbReference type="EMBL" id="SLXO01000003">
    <property type="protein sequence ID" value="TCP36488.1"/>
    <property type="molecule type" value="Genomic_DNA"/>
</dbReference>
<name>A0A4R2PNY2_RHOSA</name>
<reference evidence="2 3" key="1">
    <citation type="submission" date="2019-03" db="EMBL/GenBank/DDBJ databases">
        <title>Genomic Encyclopedia of Type Strains, Phase IV (KMG-IV): sequencing the most valuable type-strain genomes for metagenomic binning, comparative biology and taxonomic classification.</title>
        <authorList>
            <person name="Goeker M."/>
        </authorList>
    </citation>
    <scope>NUCLEOTIDE SEQUENCE [LARGE SCALE GENOMIC DNA]</scope>
    <source>
        <strain evidence="2 3">DSM 2132</strain>
    </source>
</reference>
<feature type="region of interest" description="Disordered" evidence="1">
    <location>
        <begin position="540"/>
        <end position="563"/>
    </location>
</feature>
<organism evidence="2 3">
    <name type="scientific">Rhodothalassium salexigens DSM 2132</name>
    <dbReference type="NCBI Taxonomy" id="1188247"/>
    <lineage>
        <taxon>Bacteria</taxon>
        <taxon>Pseudomonadati</taxon>
        <taxon>Pseudomonadota</taxon>
        <taxon>Alphaproteobacteria</taxon>
        <taxon>Rhodothalassiales</taxon>
        <taxon>Rhodothalassiaceae</taxon>
        <taxon>Rhodothalassium</taxon>
    </lineage>
</organism>
<dbReference type="Pfam" id="PF09481">
    <property type="entry name" value="CRISPR_Cse1"/>
    <property type="match status" value="1"/>
</dbReference>
<comment type="caution">
    <text evidence="2">The sequence shown here is derived from an EMBL/GenBank/DDBJ whole genome shotgun (WGS) entry which is preliminary data.</text>
</comment>
<evidence type="ECO:0000313" key="3">
    <source>
        <dbReference type="Proteomes" id="UP000295399"/>
    </source>
</evidence>
<gene>
    <name evidence="2" type="ORF">EV659_103381</name>
</gene>
<dbReference type="NCBIfam" id="TIGR02547">
    <property type="entry name" value="casA_cse1"/>
    <property type="match status" value="1"/>
</dbReference>
<dbReference type="RefSeq" id="WP_132708014.1">
    <property type="nucleotide sequence ID" value="NZ_JACIGF010000003.1"/>
</dbReference>
<sequence>MPFSLLDHPWIPVRRANGWTGLVRPDQLTDFLEQCESPIVALAAPRPDVNGALLEFLIGLVSTTCPPDGDDDWEPGWIAPPPPETLRAAFARHAQAFVLDGDGPRFLQDQEPLQGGETPVAALLIDAPGQQTQERNTDMFVRRGAVKTLSRPAAAWALLTLQTYAPSGGAGHMTSLRGGGPLTTVVSPPENDPGTATLWHLVWLNVESRTACDQRRTTDAPTDPAAVYPWLGATRVSGKQGARTAQSHADPRHVWFGMPRRIRLTFRPAEPSETCDLTGATDAIMVSGYVTRPYGFQYGEGGFQHPLTPHYRPKPNADWLPVHGGRQGIGYRDWLALTSNETDTARQPAACVTAARDRLADLGIYDGVRLRAFGYDMNKKKACGWVEAEMPLLLGRDDDARDRIDDAARSMVAGANLIAAATADAVEKGLFAKSKNARGDFSALDARVWRQTEPAFFKALGEAADPKSADTAPSHAIRTRFLAVLRETACAVFDEAVPVEGLELTDFRRIVNARRWLTGHFVSATKTGKKVHEALGLPVAPPGKPKTRKTKTAGITAGQMEAL</sequence>
<dbReference type="InParanoid" id="A0A4R2PNY2"/>